<accession>A0A8S1F5W2</accession>
<dbReference type="PROSITE" id="PS50229">
    <property type="entry name" value="WH1"/>
    <property type="match status" value="1"/>
</dbReference>
<gene>
    <name evidence="3" type="ORF">CBOVIS_LOCUS10816</name>
</gene>
<dbReference type="Pfam" id="PF00568">
    <property type="entry name" value="WH1"/>
    <property type="match status" value="1"/>
</dbReference>
<dbReference type="SMART" id="SM00461">
    <property type="entry name" value="WH1"/>
    <property type="match status" value="1"/>
</dbReference>
<sequence length="180" mass="20402">MSVYPPSPAMIYNGTPDKRKTKRPPNVGSRELSNQENEMFFQLIGPDAVSLTAAIVQLLKSDRGSWQIELPHGVISLVKDYAHRAYFIRIFDILEEQMVYEFKLYKGFQAKSFPSCSKLLAYQPDQYGDGPIVGLNFYSAAEAAEFKEHLDRRHAQEKKSSSDRNHPQIPLALPAALQQN</sequence>
<comment type="caution">
    <text evidence="3">The sequence shown here is derived from an EMBL/GenBank/DDBJ whole genome shotgun (WGS) entry which is preliminary data.</text>
</comment>
<dbReference type="OrthoDB" id="8963340at2759"/>
<evidence type="ECO:0000313" key="4">
    <source>
        <dbReference type="Proteomes" id="UP000494206"/>
    </source>
</evidence>
<feature type="region of interest" description="Disordered" evidence="1">
    <location>
        <begin position="150"/>
        <end position="180"/>
    </location>
</feature>
<dbReference type="AlphaFoldDB" id="A0A8S1F5W2"/>
<evidence type="ECO:0000313" key="3">
    <source>
        <dbReference type="EMBL" id="CAB3409126.1"/>
    </source>
</evidence>
<protein>
    <recommendedName>
        <fullName evidence="2">WH1 domain-containing protein</fullName>
    </recommendedName>
</protein>
<dbReference type="SUPFAM" id="SSF50729">
    <property type="entry name" value="PH domain-like"/>
    <property type="match status" value="1"/>
</dbReference>
<evidence type="ECO:0000259" key="2">
    <source>
        <dbReference type="PROSITE" id="PS50229"/>
    </source>
</evidence>
<dbReference type="InterPro" id="IPR011993">
    <property type="entry name" value="PH-like_dom_sf"/>
</dbReference>
<dbReference type="Gene3D" id="2.30.29.30">
    <property type="entry name" value="Pleckstrin-homology domain (PH domain)/Phosphotyrosine-binding domain (PTB)"/>
    <property type="match status" value="1"/>
</dbReference>
<feature type="compositionally biased region" description="Basic and acidic residues" evidence="1">
    <location>
        <begin position="150"/>
        <end position="166"/>
    </location>
</feature>
<dbReference type="Proteomes" id="UP000494206">
    <property type="component" value="Unassembled WGS sequence"/>
</dbReference>
<feature type="region of interest" description="Disordered" evidence="1">
    <location>
        <begin position="1"/>
        <end position="31"/>
    </location>
</feature>
<proteinExistence type="predicted"/>
<evidence type="ECO:0000256" key="1">
    <source>
        <dbReference type="SAM" id="MobiDB-lite"/>
    </source>
</evidence>
<name>A0A8S1F5W2_9PELO</name>
<dbReference type="EMBL" id="CADEPM010000008">
    <property type="protein sequence ID" value="CAB3409126.1"/>
    <property type="molecule type" value="Genomic_DNA"/>
</dbReference>
<organism evidence="3 4">
    <name type="scientific">Caenorhabditis bovis</name>
    <dbReference type="NCBI Taxonomy" id="2654633"/>
    <lineage>
        <taxon>Eukaryota</taxon>
        <taxon>Metazoa</taxon>
        <taxon>Ecdysozoa</taxon>
        <taxon>Nematoda</taxon>
        <taxon>Chromadorea</taxon>
        <taxon>Rhabditida</taxon>
        <taxon>Rhabditina</taxon>
        <taxon>Rhabditomorpha</taxon>
        <taxon>Rhabditoidea</taxon>
        <taxon>Rhabditidae</taxon>
        <taxon>Peloderinae</taxon>
        <taxon>Caenorhabditis</taxon>
    </lineage>
</organism>
<feature type="domain" description="WH1" evidence="2">
    <location>
        <begin position="43"/>
        <end position="157"/>
    </location>
</feature>
<keyword evidence="4" id="KW-1185">Reference proteome</keyword>
<reference evidence="3 4" key="1">
    <citation type="submission" date="2020-04" db="EMBL/GenBank/DDBJ databases">
        <authorList>
            <person name="Laetsch R D."/>
            <person name="Stevens L."/>
            <person name="Kumar S."/>
            <person name="Blaxter L. M."/>
        </authorList>
    </citation>
    <scope>NUCLEOTIDE SEQUENCE [LARGE SCALE GENOMIC DNA]</scope>
</reference>
<dbReference type="InterPro" id="IPR000697">
    <property type="entry name" value="WH1/EVH1_dom"/>
</dbReference>